<sequence length="112" mass="12794">MSELTWIDAGEQPKKMSVDFVVIYSDTGEESRERVEVLNVGSDYVLYIDEEWLNLYRLYHGPHGLEIGQRAELIYDLPYVSDSEMDLETIANMNTIELLAHLGGQLKEVVGE</sequence>
<dbReference type="RefSeq" id="WP_148956490.1">
    <property type="nucleotide sequence ID" value="NZ_QSND01000002.1"/>
</dbReference>
<dbReference type="EMBL" id="QSND01000002">
    <property type="protein sequence ID" value="KAA6450518.1"/>
    <property type="molecule type" value="Genomic_DNA"/>
</dbReference>
<evidence type="ECO:0000313" key="1">
    <source>
        <dbReference type="EMBL" id="KAA6450518.1"/>
    </source>
</evidence>
<accession>A0A5M8RSQ3</accession>
<dbReference type="AlphaFoldDB" id="A0A5M8RSQ3"/>
<evidence type="ECO:0000313" key="2">
    <source>
        <dbReference type="Proteomes" id="UP000324326"/>
    </source>
</evidence>
<protein>
    <submittedName>
        <fullName evidence="1">Uncharacterized protein</fullName>
    </submittedName>
</protein>
<reference evidence="1 2" key="1">
    <citation type="submission" date="2018-08" db="EMBL/GenBank/DDBJ databases">
        <title>Bacillus phenotypic plasticity.</title>
        <authorList>
            <person name="Hurtado E."/>
        </authorList>
    </citation>
    <scope>NUCLEOTIDE SEQUENCE [LARGE SCALE GENOMIC DNA]</scope>
    <source>
        <strain evidence="1 2">427</strain>
    </source>
</reference>
<name>A0A5M8RSQ3_9BACI</name>
<dbReference type="Proteomes" id="UP000324326">
    <property type="component" value="Unassembled WGS sequence"/>
</dbReference>
<gene>
    <name evidence="1" type="ORF">DX927_06500</name>
</gene>
<comment type="caution">
    <text evidence="1">The sequence shown here is derived from an EMBL/GenBank/DDBJ whole genome shotgun (WGS) entry which is preliminary data.</text>
</comment>
<organism evidence="1 2">
    <name type="scientific">Bacillus swezeyi</name>
    <dbReference type="NCBI Taxonomy" id="1925020"/>
    <lineage>
        <taxon>Bacteria</taxon>
        <taxon>Bacillati</taxon>
        <taxon>Bacillota</taxon>
        <taxon>Bacilli</taxon>
        <taxon>Bacillales</taxon>
        <taxon>Bacillaceae</taxon>
        <taxon>Bacillus</taxon>
    </lineage>
</organism>
<proteinExistence type="predicted"/>